<name>A0AA85ENF5_9TREM</name>
<keyword evidence="1" id="KW-1185">Reference proteome</keyword>
<sequence length="84" mass="9348">MVVMDPNLHLTTNYYYILSKEGDYLKCYPSQLSKNGAISDKECTSISKAYKAHGFRKGTTDFAQGLSISPNNLSGVRSHEEGLR</sequence>
<protein>
    <submittedName>
        <fullName evidence="2">Uncharacterized protein</fullName>
    </submittedName>
</protein>
<reference evidence="2" key="2">
    <citation type="submission" date="2023-11" db="UniProtKB">
        <authorList>
            <consortium name="WormBaseParasite"/>
        </authorList>
    </citation>
    <scope>IDENTIFICATION</scope>
</reference>
<dbReference type="WBParaSite" id="SRDH1_16130.1">
    <property type="protein sequence ID" value="SRDH1_16130.1"/>
    <property type="gene ID" value="SRDH1_16130"/>
</dbReference>
<evidence type="ECO:0000313" key="1">
    <source>
        <dbReference type="Proteomes" id="UP000050792"/>
    </source>
</evidence>
<proteinExistence type="predicted"/>
<accession>A0AA85ENF5</accession>
<organism evidence="1 2">
    <name type="scientific">Schistosoma rodhaini</name>
    <dbReference type="NCBI Taxonomy" id="6188"/>
    <lineage>
        <taxon>Eukaryota</taxon>
        <taxon>Metazoa</taxon>
        <taxon>Spiralia</taxon>
        <taxon>Lophotrochozoa</taxon>
        <taxon>Platyhelminthes</taxon>
        <taxon>Trematoda</taxon>
        <taxon>Digenea</taxon>
        <taxon>Strigeidida</taxon>
        <taxon>Schistosomatoidea</taxon>
        <taxon>Schistosomatidae</taxon>
        <taxon>Schistosoma</taxon>
    </lineage>
</organism>
<dbReference type="AlphaFoldDB" id="A0AA85ENF5"/>
<evidence type="ECO:0000313" key="2">
    <source>
        <dbReference type="WBParaSite" id="SRDH1_16130.1"/>
    </source>
</evidence>
<dbReference type="Proteomes" id="UP000050792">
    <property type="component" value="Unassembled WGS sequence"/>
</dbReference>
<reference evidence="1" key="1">
    <citation type="submission" date="2022-06" db="EMBL/GenBank/DDBJ databases">
        <authorList>
            <person name="Berger JAMES D."/>
            <person name="Berger JAMES D."/>
        </authorList>
    </citation>
    <scope>NUCLEOTIDE SEQUENCE [LARGE SCALE GENOMIC DNA]</scope>
</reference>